<dbReference type="RefSeq" id="WP_250098784.1">
    <property type="nucleotide sequence ID" value="NZ_JAKRYL010000047.1"/>
</dbReference>
<feature type="transmembrane region" description="Helical" evidence="1">
    <location>
        <begin position="145"/>
        <end position="171"/>
    </location>
</feature>
<evidence type="ECO:0000313" key="2">
    <source>
        <dbReference type="EMBL" id="MCL7749936.1"/>
    </source>
</evidence>
<gene>
    <name evidence="2" type="ORF">MF646_22795</name>
</gene>
<feature type="transmembrane region" description="Helical" evidence="1">
    <location>
        <begin position="177"/>
        <end position="198"/>
    </location>
</feature>
<dbReference type="EMBL" id="JAKRYL010000047">
    <property type="protein sequence ID" value="MCL7749936.1"/>
    <property type="molecule type" value="Genomic_DNA"/>
</dbReference>
<dbReference type="Proteomes" id="UP001139150">
    <property type="component" value="Unassembled WGS sequence"/>
</dbReference>
<comment type="caution">
    <text evidence="2">The sequence shown here is derived from an EMBL/GenBank/DDBJ whole genome shotgun (WGS) entry which is preliminary data.</text>
</comment>
<keyword evidence="3" id="KW-1185">Reference proteome</keyword>
<protein>
    <submittedName>
        <fullName evidence="2">YesL family protein</fullName>
    </submittedName>
</protein>
<proteinExistence type="predicted"/>
<dbReference type="AlphaFoldDB" id="A0A9X2CX24"/>
<evidence type="ECO:0000313" key="3">
    <source>
        <dbReference type="Proteomes" id="UP001139150"/>
    </source>
</evidence>
<dbReference type="Pfam" id="PF04854">
    <property type="entry name" value="DUF624"/>
    <property type="match status" value="1"/>
</dbReference>
<keyword evidence="1" id="KW-0812">Transmembrane</keyword>
<feature type="transmembrane region" description="Helical" evidence="1">
    <location>
        <begin position="105"/>
        <end position="133"/>
    </location>
</feature>
<reference evidence="2" key="1">
    <citation type="submission" date="2022-02" db="EMBL/GenBank/DDBJ databases">
        <title>Halalkalibacter sp. nov. isolated from Lonar Lake, India.</title>
        <authorList>
            <person name="Joshi A."/>
            <person name="Thite S."/>
            <person name="Lodha T."/>
        </authorList>
    </citation>
    <scope>NUCLEOTIDE SEQUENCE</scope>
    <source>
        <strain evidence="2">MEB205</strain>
    </source>
</reference>
<dbReference type="InterPro" id="IPR006938">
    <property type="entry name" value="DUF624"/>
</dbReference>
<keyword evidence="1" id="KW-0472">Membrane</keyword>
<name>A0A9X2CX24_9BACI</name>
<feature type="transmembrane region" description="Helical" evidence="1">
    <location>
        <begin position="25"/>
        <end position="51"/>
    </location>
</feature>
<sequence length="218" mass="25465">MVFSGVIGYIYMGCQWIVRFAYVNILWIIFSCAGLLIFGIAPATTAMFAVVRKWIRGEKDINIFKYYWNTFRSEFYKSNIYGILFLVLSIVLYVNYIFLSTIDGWLLNVMTFGFISFLVLFIITLLYIFPLIVHYQLNKLDYLKYAIIIGLTHPLITLLMLVQFIAIYLLIIKVPGFLPFFSVSSISFVIMWLANYTFNKIEDRKEESLKVESSVEKT</sequence>
<evidence type="ECO:0000256" key="1">
    <source>
        <dbReference type="SAM" id="Phobius"/>
    </source>
</evidence>
<keyword evidence="1" id="KW-1133">Transmembrane helix</keyword>
<organism evidence="2 3">
    <name type="scientific">Halalkalibacter alkaliphilus</name>
    <dbReference type="NCBI Taxonomy" id="2917993"/>
    <lineage>
        <taxon>Bacteria</taxon>
        <taxon>Bacillati</taxon>
        <taxon>Bacillota</taxon>
        <taxon>Bacilli</taxon>
        <taxon>Bacillales</taxon>
        <taxon>Bacillaceae</taxon>
        <taxon>Halalkalibacter</taxon>
    </lineage>
</organism>
<accession>A0A9X2CX24</accession>
<feature type="transmembrane region" description="Helical" evidence="1">
    <location>
        <begin position="80"/>
        <end position="99"/>
    </location>
</feature>